<evidence type="ECO:0000313" key="3">
    <source>
        <dbReference type="Proteomes" id="UP001177003"/>
    </source>
</evidence>
<dbReference type="AlphaFoldDB" id="A0AA35ZWI1"/>
<reference evidence="2" key="1">
    <citation type="submission" date="2023-04" db="EMBL/GenBank/DDBJ databases">
        <authorList>
            <person name="Vijverberg K."/>
            <person name="Xiong W."/>
            <person name="Schranz E."/>
        </authorList>
    </citation>
    <scope>NUCLEOTIDE SEQUENCE</scope>
</reference>
<organism evidence="2 3">
    <name type="scientific">Lactuca saligna</name>
    <name type="common">Willowleaf lettuce</name>
    <dbReference type="NCBI Taxonomy" id="75948"/>
    <lineage>
        <taxon>Eukaryota</taxon>
        <taxon>Viridiplantae</taxon>
        <taxon>Streptophyta</taxon>
        <taxon>Embryophyta</taxon>
        <taxon>Tracheophyta</taxon>
        <taxon>Spermatophyta</taxon>
        <taxon>Magnoliopsida</taxon>
        <taxon>eudicotyledons</taxon>
        <taxon>Gunneridae</taxon>
        <taxon>Pentapetalae</taxon>
        <taxon>asterids</taxon>
        <taxon>campanulids</taxon>
        <taxon>Asterales</taxon>
        <taxon>Asteraceae</taxon>
        <taxon>Cichorioideae</taxon>
        <taxon>Cichorieae</taxon>
        <taxon>Lactucinae</taxon>
        <taxon>Lactuca</taxon>
    </lineage>
</organism>
<evidence type="ECO:0000313" key="2">
    <source>
        <dbReference type="EMBL" id="CAI9300165.1"/>
    </source>
</evidence>
<accession>A0AA35ZWI1</accession>
<dbReference type="Proteomes" id="UP001177003">
    <property type="component" value="Chromosome 8"/>
</dbReference>
<keyword evidence="3" id="KW-1185">Reference proteome</keyword>
<proteinExistence type="predicted"/>
<dbReference type="EMBL" id="OX465084">
    <property type="protein sequence ID" value="CAI9300165.1"/>
    <property type="molecule type" value="Genomic_DNA"/>
</dbReference>
<gene>
    <name evidence="2" type="ORF">LSALG_LOCUS38824</name>
</gene>
<name>A0AA35ZWI1_LACSI</name>
<evidence type="ECO:0000256" key="1">
    <source>
        <dbReference type="SAM" id="MobiDB-lite"/>
    </source>
</evidence>
<sequence>MAVEDWRCATLILGDQAVDQWSISCKSSGEGEQRRGMYLDRWIPIEIPDPTIQTRCRFPFVVSSDYTSTQPSPAAAPPPAPVADSDNLTVTKTQTCFSFAGDLLILLNVLLNKKTLPTT</sequence>
<protein>
    <submittedName>
        <fullName evidence="2">Uncharacterized protein</fullName>
    </submittedName>
</protein>
<feature type="region of interest" description="Disordered" evidence="1">
    <location>
        <begin position="65"/>
        <end position="85"/>
    </location>
</feature>